<dbReference type="InterPro" id="IPR036165">
    <property type="entry name" value="YefM-like_sf"/>
</dbReference>
<accession>A0A2A7ALZ8</accession>
<dbReference type="SUPFAM" id="SSF143120">
    <property type="entry name" value="YefM-like"/>
    <property type="match status" value="1"/>
</dbReference>
<dbReference type="EMBL" id="NMTY01000033">
    <property type="protein sequence ID" value="PDX80018.1"/>
    <property type="molecule type" value="Genomic_DNA"/>
</dbReference>
<comment type="caution">
    <text evidence="2">The sequence shown here is derived from an EMBL/GenBank/DDBJ whole genome shotgun (WGS) entry which is preliminary data.</text>
</comment>
<evidence type="ECO:0000313" key="3">
    <source>
        <dbReference type="Proteomes" id="UP000220005"/>
    </source>
</evidence>
<protein>
    <submittedName>
        <fullName evidence="2">Toxin-antitoxin system antitoxin subunit</fullName>
    </submittedName>
</protein>
<dbReference type="Proteomes" id="UP000220005">
    <property type="component" value="Unassembled WGS sequence"/>
</dbReference>
<gene>
    <name evidence="2" type="ORF">CGS58_13960</name>
</gene>
<evidence type="ECO:0000313" key="2">
    <source>
        <dbReference type="EMBL" id="PDX80018.1"/>
    </source>
</evidence>
<reference evidence="2 3" key="1">
    <citation type="journal article" date="2017" name="Front. Microbiol.">
        <title>New Insights into the Diversity of the Genus Faecalibacterium.</title>
        <authorList>
            <person name="Benevides L."/>
            <person name="Burman S."/>
            <person name="Martin R."/>
            <person name="Robert V."/>
            <person name="Thomas M."/>
            <person name="Miquel S."/>
            <person name="Chain F."/>
            <person name="Sokol H."/>
            <person name="Bermudez-Humaran L.G."/>
            <person name="Morrison M."/>
            <person name="Langella P."/>
            <person name="Azevedo V.A."/>
            <person name="Chatel J.M."/>
            <person name="Soares S."/>
        </authorList>
    </citation>
    <scope>NUCLEOTIDE SEQUENCE [LARGE SCALE GENOMIC DNA]</scope>
    <source>
        <strain evidence="2 3">CNCM I 4575</strain>
    </source>
</reference>
<proteinExistence type="inferred from homology"/>
<sequence>MADVSGALRSTVPISLFNRGLAGKVFEEVRQQGAKVVMKNNAPECVLLSPEEYLRLIDEVNDAKLAALAAQRMQHFDADKAIPAEEVYQKYGISDADLADFDEVEFE</sequence>
<dbReference type="AlphaFoldDB" id="A0A2A7ALZ8"/>
<comment type="similarity">
    <text evidence="1">Belongs to the phD/YefM antitoxin family.</text>
</comment>
<organism evidence="2 3">
    <name type="scientific">Faecalibacterium prausnitzii</name>
    <dbReference type="NCBI Taxonomy" id="853"/>
    <lineage>
        <taxon>Bacteria</taxon>
        <taxon>Bacillati</taxon>
        <taxon>Bacillota</taxon>
        <taxon>Clostridia</taxon>
        <taxon>Eubacteriales</taxon>
        <taxon>Oscillospiraceae</taxon>
        <taxon>Faecalibacterium</taxon>
    </lineage>
</organism>
<dbReference type="RefSeq" id="WP_097840277.1">
    <property type="nucleotide sequence ID" value="NZ_NMTY01000033.1"/>
</dbReference>
<evidence type="ECO:0000256" key="1">
    <source>
        <dbReference type="ARBA" id="ARBA00009981"/>
    </source>
</evidence>
<name>A0A2A7ALZ8_9FIRM</name>